<organism evidence="2 3">
    <name type="scientific">Nitzschia inconspicua</name>
    <dbReference type="NCBI Taxonomy" id="303405"/>
    <lineage>
        <taxon>Eukaryota</taxon>
        <taxon>Sar</taxon>
        <taxon>Stramenopiles</taxon>
        <taxon>Ochrophyta</taxon>
        <taxon>Bacillariophyta</taxon>
        <taxon>Bacillariophyceae</taxon>
        <taxon>Bacillariophycidae</taxon>
        <taxon>Bacillariales</taxon>
        <taxon>Bacillariaceae</taxon>
        <taxon>Nitzschia</taxon>
    </lineage>
</organism>
<proteinExistence type="predicted"/>
<reference evidence="2" key="1">
    <citation type="journal article" date="2021" name="Sci. Rep.">
        <title>Diploid genomic architecture of Nitzschia inconspicua, an elite biomass production diatom.</title>
        <authorList>
            <person name="Oliver A."/>
            <person name="Podell S."/>
            <person name="Pinowska A."/>
            <person name="Traller J.C."/>
            <person name="Smith S.R."/>
            <person name="McClure R."/>
            <person name="Beliaev A."/>
            <person name="Bohutskyi P."/>
            <person name="Hill E.A."/>
            <person name="Rabines A."/>
            <person name="Zheng H."/>
            <person name="Allen L.Z."/>
            <person name="Kuo A."/>
            <person name="Grigoriev I.V."/>
            <person name="Allen A.E."/>
            <person name="Hazlebeck D."/>
            <person name="Allen E.E."/>
        </authorList>
    </citation>
    <scope>NUCLEOTIDE SEQUENCE</scope>
    <source>
        <strain evidence="2">Hildebrandi</strain>
    </source>
</reference>
<evidence type="ECO:0000313" key="2">
    <source>
        <dbReference type="EMBL" id="KAG7374614.1"/>
    </source>
</evidence>
<dbReference type="OrthoDB" id="51686at2759"/>
<feature type="transmembrane region" description="Helical" evidence="1">
    <location>
        <begin position="27"/>
        <end position="57"/>
    </location>
</feature>
<comment type="caution">
    <text evidence="2">The sequence shown here is derived from an EMBL/GenBank/DDBJ whole genome shotgun (WGS) entry which is preliminary data.</text>
</comment>
<dbReference type="Proteomes" id="UP000693970">
    <property type="component" value="Unassembled WGS sequence"/>
</dbReference>
<sequence>MAIDEPFEYLTFGATFSRTFGLFFDRLDLFCAITGIVLVPFVILVLTMGIFAFSVFVREEEIPDFHPKHIPLIVFVVFLQGVAYEVATVLGQGAISKAVAMIYVGQQPTWVGCLRDSFKRTCTLLGSSILIYGTLFVACLPPLIFLLVVTTNPNVLTIILAVVTCSAFVVVGSYGFIGVSMTKPAIMIEGFTNPLQGVMRSWELANGSRCYLMCTLFCLWLMSDLLTRLLHNMFVMGDILDAVFSIVGIIVSVVPLLLFFPLHAIMQTVLYLNLRIGRESMNHQVLSGDLAIDAASPASRFRNDDPTADMGQSMDYRHVPLVDADDNRLDENLAPLPQQNLIV</sequence>
<dbReference type="EMBL" id="JAGRRH010000001">
    <property type="protein sequence ID" value="KAG7374614.1"/>
    <property type="molecule type" value="Genomic_DNA"/>
</dbReference>
<evidence type="ECO:0000313" key="3">
    <source>
        <dbReference type="Proteomes" id="UP000693970"/>
    </source>
</evidence>
<gene>
    <name evidence="2" type="ORF">IV203_013709</name>
</gene>
<keyword evidence="1" id="KW-0472">Membrane</keyword>
<keyword evidence="3" id="KW-1185">Reference proteome</keyword>
<feature type="transmembrane region" description="Helical" evidence="1">
    <location>
        <begin position="69"/>
        <end position="91"/>
    </location>
</feature>
<keyword evidence="1" id="KW-1133">Transmembrane helix</keyword>
<protein>
    <submittedName>
        <fullName evidence="2">Uncharacterized protein</fullName>
    </submittedName>
</protein>
<feature type="transmembrane region" description="Helical" evidence="1">
    <location>
        <begin position="242"/>
        <end position="272"/>
    </location>
</feature>
<dbReference type="AlphaFoldDB" id="A0A9K3M5N9"/>
<keyword evidence="1" id="KW-0812">Transmembrane</keyword>
<reference evidence="2" key="2">
    <citation type="submission" date="2021-04" db="EMBL/GenBank/DDBJ databases">
        <authorList>
            <person name="Podell S."/>
        </authorList>
    </citation>
    <scope>NUCLEOTIDE SEQUENCE</scope>
    <source>
        <strain evidence="2">Hildebrandi</strain>
    </source>
</reference>
<evidence type="ECO:0000256" key="1">
    <source>
        <dbReference type="SAM" id="Phobius"/>
    </source>
</evidence>
<accession>A0A9K3M5N9</accession>
<feature type="transmembrane region" description="Helical" evidence="1">
    <location>
        <begin position="210"/>
        <end position="230"/>
    </location>
</feature>
<name>A0A9K3M5N9_9STRA</name>
<feature type="transmembrane region" description="Helical" evidence="1">
    <location>
        <begin position="129"/>
        <end position="149"/>
    </location>
</feature>
<feature type="transmembrane region" description="Helical" evidence="1">
    <location>
        <begin position="155"/>
        <end position="177"/>
    </location>
</feature>